<dbReference type="RefSeq" id="WP_239134027.1">
    <property type="nucleotide sequence ID" value="NZ_BONZ01000057.1"/>
</dbReference>
<feature type="region of interest" description="Disordered" evidence="1">
    <location>
        <begin position="1"/>
        <end position="23"/>
    </location>
</feature>
<keyword evidence="3" id="KW-1185">Reference proteome</keyword>
<comment type="caution">
    <text evidence="2">The sequence shown here is derived from an EMBL/GenBank/DDBJ whole genome shotgun (WGS) entry which is preliminary data.</text>
</comment>
<name>A0A8J3QVG8_9ACTN</name>
<dbReference type="EMBL" id="BONZ01000057">
    <property type="protein sequence ID" value="GIH17824.1"/>
    <property type="molecule type" value="Genomic_DNA"/>
</dbReference>
<dbReference type="InterPro" id="IPR046156">
    <property type="entry name" value="DUF6158"/>
</dbReference>
<feature type="compositionally biased region" description="Low complexity" evidence="1">
    <location>
        <begin position="1"/>
        <end position="14"/>
    </location>
</feature>
<evidence type="ECO:0000313" key="3">
    <source>
        <dbReference type="Proteomes" id="UP000642748"/>
    </source>
</evidence>
<evidence type="ECO:0000313" key="2">
    <source>
        <dbReference type="EMBL" id="GIH17824.1"/>
    </source>
</evidence>
<gene>
    <name evidence="2" type="ORF">Raf01_59960</name>
</gene>
<dbReference type="Pfam" id="PF19655">
    <property type="entry name" value="DUF6158"/>
    <property type="match status" value="1"/>
</dbReference>
<organism evidence="2 3">
    <name type="scientific">Rugosimonospora africana</name>
    <dbReference type="NCBI Taxonomy" id="556532"/>
    <lineage>
        <taxon>Bacteria</taxon>
        <taxon>Bacillati</taxon>
        <taxon>Actinomycetota</taxon>
        <taxon>Actinomycetes</taxon>
        <taxon>Micromonosporales</taxon>
        <taxon>Micromonosporaceae</taxon>
        <taxon>Rugosimonospora</taxon>
    </lineage>
</organism>
<proteinExistence type="predicted"/>
<accession>A0A8J3QVG8</accession>
<dbReference type="Proteomes" id="UP000642748">
    <property type="component" value="Unassembled WGS sequence"/>
</dbReference>
<sequence length="82" mass="9624">MSTDPTVTAEPTTTTRDEGLPPERLSEDDLLRELAQLHRTRNETFLHAPTRALQHHSERTVALEMEYLRRHPERDIEERGQH</sequence>
<protein>
    <submittedName>
        <fullName evidence="2">Uncharacterized protein</fullName>
    </submittedName>
</protein>
<evidence type="ECO:0000256" key="1">
    <source>
        <dbReference type="SAM" id="MobiDB-lite"/>
    </source>
</evidence>
<reference evidence="2" key="1">
    <citation type="submission" date="2021-01" db="EMBL/GenBank/DDBJ databases">
        <title>Whole genome shotgun sequence of Rugosimonospora africana NBRC 104875.</title>
        <authorList>
            <person name="Komaki H."/>
            <person name="Tamura T."/>
        </authorList>
    </citation>
    <scope>NUCLEOTIDE SEQUENCE</scope>
    <source>
        <strain evidence="2">NBRC 104875</strain>
    </source>
</reference>
<dbReference type="AlphaFoldDB" id="A0A8J3QVG8"/>